<sequence length="127" mass="13970">MNGRIRHCRMHCSVTHHRTRRNVVLVTATPTEDGGLVVAETPSEYGSDSAYTLVVRRPVSIAVVHAGGFFTSPIAHVRLLHQVASFSGAEQRVLEVGECSSSNSQEVGYARIDEIKELSRKTDVRLI</sequence>
<gene>
    <name evidence="1" type="ORF">VNO80_01559</name>
</gene>
<dbReference type="AlphaFoldDB" id="A0AAN9WWY3"/>
<organism evidence="1 2">
    <name type="scientific">Phaseolus coccineus</name>
    <name type="common">Scarlet runner bean</name>
    <name type="synonym">Phaseolus multiflorus</name>
    <dbReference type="NCBI Taxonomy" id="3886"/>
    <lineage>
        <taxon>Eukaryota</taxon>
        <taxon>Viridiplantae</taxon>
        <taxon>Streptophyta</taxon>
        <taxon>Embryophyta</taxon>
        <taxon>Tracheophyta</taxon>
        <taxon>Spermatophyta</taxon>
        <taxon>Magnoliopsida</taxon>
        <taxon>eudicotyledons</taxon>
        <taxon>Gunneridae</taxon>
        <taxon>Pentapetalae</taxon>
        <taxon>rosids</taxon>
        <taxon>fabids</taxon>
        <taxon>Fabales</taxon>
        <taxon>Fabaceae</taxon>
        <taxon>Papilionoideae</taxon>
        <taxon>50 kb inversion clade</taxon>
        <taxon>NPAAA clade</taxon>
        <taxon>indigoferoid/millettioid clade</taxon>
        <taxon>Phaseoleae</taxon>
        <taxon>Phaseolus</taxon>
    </lineage>
</organism>
<comment type="caution">
    <text evidence="1">The sequence shown here is derived from an EMBL/GenBank/DDBJ whole genome shotgun (WGS) entry which is preliminary data.</text>
</comment>
<proteinExistence type="predicted"/>
<dbReference type="Proteomes" id="UP001374584">
    <property type="component" value="Unassembled WGS sequence"/>
</dbReference>
<evidence type="ECO:0000313" key="2">
    <source>
        <dbReference type="Proteomes" id="UP001374584"/>
    </source>
</evidence>
<accession>A0AAN9WWY3</accession>
<reference evidence="1 2" key="1">
    <citation type="submission" date="2024-01" db="EMBL/GenBank/DDBJ databases">
        <title>The genomes of 5 underutilized Papilionoideae crops provide insights into root nodulation and disease resistanc.</title>
        <authorList>
            <person name="Jiang F."/>
        </authorList>
    </citation>
    <scope>NUCLEOTIDE SEQUENCE [LARGE SCALE GENOMIC DNA]</scope>
    <source>
        <strain evidence="1">JINMINGXINNONG_FW02</strain>
        <tissue evidence="1">Leaves</tissue>
    </source>
</reference>
<dbReference type="EMBL" id="JAYMYR010000001">
    <property type="protein sequence ID" value="KAK7382617.1"/>
    <property type="molecule type" value="Genomic_DNA"/>
</dbReference>
<evidence type="ECO:0000313" key="1">
    <source>
        <dbReference type="EMBL" id="KAK7382617.1"/>
    </source>
</evidence>
<name>A0AAN9WWY3_PHACN</name>
<keyword evidence="2" id="KW-1185">Reference proteome</keyword>
<protein>
    <submittedName>
        <fullName evidence="1">Uncharacterized protein</fullName>
    </submittedName>
</protein>